<keyword evidence="1" id="KW-0472">Membrane</keyword>
<dbReference type="STRING" id="446470.Snas_0588"/>
<feature type="transmembrane region" description="Helical" evidence="1">
    <location>
        <begin position="21"/>
        <end position="54"/>
    </location>
</feature>
<evidence type="ECO:0000256" key="1">
    <source>
        <dbReference type="SAM" id="Phobius"/>
    </source>
</evidence>
<dbReference type="KEGG" id="sna:Snas_0588"/>
<dbReference type="Proteomes" id="UP000000844">
    <property type="component" value="Chromosome"/>
</dbReference>
<gene>
    <name evidence="2" type="ordered locus">Snas_0588</name>
</gene>
<proteinExistence type="predicted"/>
<organism evidence="2 3">
    <name type="scientific">Stackebrandtia nassauensis (strain DSM 44728 / CIP 108903 / NRRL B-16338 / NBRC 102104 / LLR-40K-21)</name>
    <dbReference type="NCBI Taxonomy" id="446470"/>
    <lineage>
        <taxon>Bacteria</taxon>
        <taxon>Bacillati</taxon>
        <taxon>Actinomycetota</taxon>
        <taxon>Actinomycetes</taxon>
        <taxon>Glycomycetales</taxon>
        <taxon>Glycomycetaceae</taxon>
        <taxon>Stackebrandtia</taxon>
    </lineage>
</organism>
<dbReference type="HOGENOM" id="CLU_1785710_0_0_11"/>
<dbReference type="RefSeq" id="WP_013015873.1">
    <property type="nucleotide sequence ID" value="NC_013947.1"/>
</dbReference>
<name>D3Q603_STANL</name>
<dbReference type="AlphaFoldDB" id="D3Q603"/>
<dbReference type="EMBL" id="CP001778">
    <property type="protein sequence ID" value="ADD40302.1"/>
    <property type="molecule type" value="Genomic_DNA"/>
</dbReference>
<keyword evidence="1" id="KW-1133">Transmembrane helix</keyword>
<feature type="transmembrane region" description="Helical" evidence="1">
    <location>
        <begin position="60"/>
        <end position="80"/>
    </location>
</feature>
<dbReference type="eggNOG" id="ENOG502ZGFU">
    <property type="taxonomic scope" value="Bacteria"/>
</dbReference>
<evidence type="ECO:0000313" key="2">
    <source>
        <dbReference type="EMBL" id="ADD40302.1"/>
    </source>
</evidence>
<feature type="transmembrane region" description="Helical" evidence="1">
    <location>
        <begin position="87"/>
        <end position="108"/>
    </location>
</feature>
<reference evidence="2 3" key="1">
    <citation type="journal article" date="2009" name="Stand. Genomic Sci.">
        <title>Complete genome sequence of Stackebrandtia nassauensis type strain (LLR-40K-21).</title>
        <authorList>
            <person name="Munk C."/>
            <person name="Lapidus A."/>
            <person name="Copeland A."/>
            <person name="Jando M."/>
            <person name="Mayilraj S."/>
            <person name="Glavina Del Rio T."/>
            <person name="Nolan M."/>
            <person name="Chen F."/>
            <person name="Lucas S."/>
            <person name="Tice H."/>
            <person name="Cheng J.F."/>
            <person name="Han C."/>
            <person name="Detter J.C."/>
            <person name="Bruce D."/>
            <person name="Goodwin L."/>
            <person name="Chain P."/>
            <person name="Pitluck S."/>
            <person name="Goker M."/>
            <person name="Ovchinikova G."/>
            <person name="Pati A."/>
            <person name="Ivanova N."/>
            <person name="Mavromatis K."/>
            <person name="Chen A."/>
            <person name="Palaniappan K."/>
            <person name="Land M."/>
            <person name="Hauser L."/>
            <person name="Chang Y.J."/>
            <person name="Jeffries C.D."/>
            <person name="Bristow J."/>
            <person name="Eisen J.A."/>
            <person name="Markowitz V."/>
            <person name="Hugenholtz P."/>
            <person name="Kyrpides N.C."/>
            <person name="Klenk H.P."/>
        </authorList>
    </citation>
    <scope>NUCLEOTIDE SEQUENCE [LARGE SCALE GENOMIC DNA]</scope>
    <source>
        <strain evidence="3">DSM 44728 / CIP 108903 / NRRL B-16338 / NBRC 102104 / LLR-40K-21</strain>
    </source>
</reference>
<sequence>MSAKQAKQPSFPQRDDNGRIVLLTQLLGFIAMSVALGVVMLAVIDGLLALLGFTEFGKDISGWICGVLAVFVFVDEFRAYKGQSVRYWLAPVAGLLALAFGIVISAVLPTGWLPLFTGAIGVAAAMLAYGALWFVGTRLTGADIS</sequence>
<feature type="transmembrane region" description="Helical" evidence="1">
    <location>
        <begin position="114"/>
        <end position="135"/>
    </location>
</feature>
<keyword evidence="1" id="KW-0812">Transmembrane</keyword>
<dbReference type="OrthoDB" id="5194572at2"/>
<keyword evidence="3" id="KW-1185">Reference proteome</keyword>
<accession>D3Q603</accession>
<protein>
    <submittedName>
        <fullName evidence="2">Uncharacterized protein</fullName>
    </submittedName>
</protein>
<evidence type="ECO:0000313" key="3">
    <source>
        <dbReference type="Proteomes" id="UP000000844"/>
    </source>
</evidence>